<dbReference type="EMBL" id="LSBJ02000004">
    <property type="protein sequence ID" value="OAQ59957.1"/>
    <property type="molecule type" value="Genomic_DNA"/>
</dbReference>
<proteinExistence type="inferred from homology"/>
<dbReference type="AlphaFoldDB" id="A0A179F3H3"/>
<gene>
    <name evidence="6" type="ORF">VFPPC_10049</name>
</gene>
<dbReference type="NCBIfam" id="TIGR00745">
    <property type="entry name" value="apbA_panE"/>
    <property type="match status" value="1"/>
</dbReference>
<sequence>MADLIDEKQHVHILFVGAGAVGCFYASLCHHPIENIHVSLVCRSNYAEVARFGVRLETRSFGAYQFKPHAVYKSIDDAATSSASPVHGWDYVIVTTKALPDLADTAKDIEPVVTKAAQGKTSIVLIQNGIGIEQPYRTRYPTNPIVSAVTVVSSEKSSTGVIHQNRWTRVSMGSYSDGLGGQTPEMRELSQVGEASARRLAHILQDFGNVRDAETHDERSLQIIRWHKICINGSMNPSAVLSGGVGNADMVQDEELRIHLKACMDEVFAAIALIFGDVPSHLAQPEVILRSIERNKGAKPSMLLDWEAGRPMELEVILGNPVRIARDHGLDMPRLQTLYALLKSASKMRSRHKGN</sequence>
<dbReference type="GO" id="GO:0005737">
    <property type="term" value="C:cytoplasm"/>
    <property type="evidence" value="ECO:0007669"/>
    <property type="project" value="TreeGrafter"/>
</dbReference>
<dbReference type="SUPFAM" id="SSF48179">
    <property type="entry name" value="6-phosphogluconate dehydrogenase C-terminal domain-like"/>
    <property type="match status" value="1"/>
</dbReference>
<keyword evidence="2" id="KW-0521">NADP</keyword>
<dbReference type="Gene3D" id="3.40.50.720">
    <property type="entry name" value="NAD(P)-binding Rossmann-like Domain"/>
    <property type="match status" value="1"/>
</dbReference>
<dbReference type="GO" id="GO:0015940">
    <property type="term" value="P:pantothenate biosynthetic process"/>
    <property type="evidence" value="ECO:0007669"/>
    <property type="project" value="InterPro"/>
</dbReference>
<dbReference type="Pfam" id="PF02558">
    <property type="entry name" value="ApbA"/>
    <property type="match status" value="1"/>
</dbReference>
<dbReference type="InterPro" id="IPR036291">
    <property type="entry name" value="NAD(P)-bd_dom_sf"/>
</dbReference>
<feature type="domain" description="Ketopantoate reductase N-terminal" evidence="4">
    <location>
        <begin position="13"/>
        <end position="176"/>
    </location>
</feature>
<dbReference type="RefSeq" id="XP_018137918.1">
    <property type="nucleotide sequence ID" value="XM_018288489.1"/>
</dbReference>
<keyword evidence="3" id="KW-0560">Oxidoreductase</keyword>
<comment type="caution">
    <text evidence="6">The sequence shown here is derived from an EMBL/GenBank/DDBJ whole genome shotgun (WGS) entry which is preliminary data.</text>
</comment>
<protein>
    <submittedName>
        <fullName evidence="6">2-dehydropantoate 2-reductase</fullName>
    </submittedName>
</protein>
<evidence type="ECO:0000313" key="7">
    <source>
        <dbReference type="Proteomes" id="UP000078397"/>
    </source>
</evidence>
<name>A0A179F3H3_METCM</name>
<dbReference type="GO" id="GO:0008677">
    <property type="term" value="F:2-dehydropantoate 2-reductase activity"/>
    <property type="evidence" value="ECO:0007669"/>
    <property type="project" value="InterPro"/>
</dbReference>
<keyword evidence="7" id="KW-1185">Reference proteome</keyword>
<dbReference type="KEGG" id="pchm:VFPPC_10049"/>
<dbReference type="PANTHER" id="PTHR21708:SF26">
    <property type="entry name" value="2-DEHYDROPANTOATE 2-REDUCTASE"/>
    <property type="match status" value="1"/>
</dbReference>
<comment type="similarity">
    <text evidence="1">Belongs to the ketopantoate reductase family.</text>
</comment>
<evidence type="ECO:0000259" key="4">
    <source>
        <dbReference type="Pfam" id="PF02558"/>
    </source>
</evidence>
<reference evidence="6 7" key="1">
    <citation type="journal article" date="2016" name="PLoS Pathog.">
        <title>Biosynthesis of antibiotic leucinostatins in bio-control fungus Purpureocillium lilacinum and their inhibition on phytophthora revealed by genome mining.</title>
        <authorList>
            <person name="Wang G."/>
            <person name="Liu Z."/>
            <person name="Lin R."/>
            <person name="Li E."/>
            <person name="Mao Z."/>
            <person name="Ling J."/>
            <person name="Yang Y."/>
            <person name="Yin W.B."/>
            <person name="Xie B."/>
        </authorList>
    </citation>
    <scope>NUCLEOTIDE SEQUENCE [LARGE SCALE GENOMIC DNA]</scope>
    <source>
        <strain evidence="6">170</strain>
    </source>
</reference>
<dbReference type="InterPro" id="IPR003710">
    <property type="entry name" value="ApbA"/>
</dbReference>
<feature type="domain" description="Ketopantoate reductase C-terminal" evidence="5">
    <location>
        <begin position="224"/>
        <end position="344"/>
    </location>
</feature>
<dbReference type="SUPFAM" id="SSF51735">
    <property type="entry name" value="NAD(P)-binding Rossmann-fold domains"/>
    <property type="match status" value="1"/>
</dbReference>
<dbReference type="InterPro" id="IPR013328">
    <property type="entry name" value="6PGD_dom2"/>
</dbReference>
<dbReference type="FunFam" id="1.10.1040.10:FF:000017">
    <property type="entry name" value="2-dehydropantoate 2-reductase"/>
    <property type="match status" value="1"/>
</dbReference>
<dbReference type="InterPro" id="IPR008927">
    <property type="entry name" value="6-PGluconate_DH-like_C_sf"/>
</dbReference>
<organism evidence="6 7">
    <name type="scientific">Pochonia chlamydosporia 170</name>
    <dbReference type="NCBI Taxonomy" id="1380566"/>
    <lineage>
        <taxon>Eukaryota</taxon>
        <taxon>Fungi</taxon>
        <taxon>Dikarya</taxon>
        <taxon>Ascomycota</taxon>
        <taxon>Pezizomycotina</taxon>
        <taxon>Sordariomycetes</taxon>
        <taxon>Hypocreomycetidae</taxon>
        <taxon>Hypocreales</taxon>
        <taxon>Clavicipitaceae</taxon>
        <taxon>Pochonia</taxon>
    </lineage>
</organism>
<dbReference type="Pfam" id="PF08546">
    <property type="entry name" value="ApbA_C"/>
    <property type="match status" value="1"/>
</dbReference>
<evidence type="ECO:0000259" key="5">
    <source>
        <dbReference type="Pfam" id="PF08546"/>
    </source>
</evidence>
<dbReference type="Gene3D" id="1.10.1040.10">
    <property type="entry name" value="N-(1-d-carboxylethyl)-l-norvaline Dehydrogenase, domain 2"/>
    <property type="match status" value="1"/>
</dbReference>
<dbReference type="STRING" id="1380566.A0A179F3H3"/>
<dbReference type="OrthoDB" id="3609at2759"/>
<dbReference type="InterPro" id="IPR051402">
    <property type="entry name" value="KPR-Related"/>
</dbReference>
<accession>A0A179F3H3</accession>
<evidence type="ECO:0000313" key="6">
    <source>
        <dbReference type="EMBL" id="OAQ59957.1"/>
    </source>
</evidence>
<evidence type="ECO:0000256" key="1">
    <source>
        <dbReference type="ARBA" id="ARBA00007870"/>
    </source>
</evidence>
<dbReference type="PANTHER" id="PTHR21708">
    <property type="entry name" value="PROBABLE 2-DEHYDROPANTOATE 2-REDUCTASE"/>
    <property type="match status" value="1"/>
</dbReference>
<dbReference type="Proteomes" id="UP000078397">
    <property type="component" value="Unassembled WGS sequence"/>
</dbReference>
<evidence type="ECO:0000256" key="3">
    <source>
        <dbReference type="ARBA" id="ARBA00023002"/>
    </source>
</evidence>
<dbReference type="InterPro" id="IPR013332">
    <property type="entry name" value="KPR_N"/>
</dbReference>
<dbReference type="InterPro" id="IPR013752">
    <property type="entry name" value="KPA_reductase"/>
</dbReference>
<dbReference type="GeneID" id="28852483"/>
<dbReference type="FunFam" id="3.40.50.720:FF:000609">
    <property type="entry name" value="2-dehydropantoate 2-reductase"/>
    <property type="match status" value="1"/>
</dbReference>
<evidence type="ECO:0000256" key="2">
    <source>
        <dbReference type="ARBA" id="ARBA00022857"/>
    </source>
</evidence>